<organism evidence="1 2">
    <name type="scientific">Limosilactobacillus pontis</name>
    <dbReference type="NCBI Taxonomy" id="35787"/>
    <lineage>
        <taxon>Bacteria</taxon>
        <taxon>Bacillati</taxon>
        <taxon>Bacillota</taxon>
        <taxon>Bacilli</taxon>
        <taxon>Lactobacillales</taxon>
        <taxon>Lactobacillaceae</taxon>
        <taxon>Limosilactobacillus</taxon>
    </lineage>
</organism>
<evidence type="ECO:0000313" key="2">
    <source>
        <dbReference type="Proteomes" id="UP001529343"/>
    </source>
</evidence>
<gene>
    <name evidence="1" type="ORF">QUW44_04840</name>
</gene>
<dbReference type="EMBL" id="JAUDDW010000014">
    <property type="protein sequence ID" value="MDM8266488.1"/>
    <property type="molecule type" value="Genomic_DNA"/>
</dbReference>
<reference evidence="1 2" key="2">
    <citation type="submission" date="2023-06" db="EMBL/GenBank/DDBJ databases">
        <authorList>
            <person name="Zeman M."/>
            <person name="Kubasova T."/>
            <person name="Jahodarova E."/>
            <person name="Nykrynova M."/>
            <person name="Rychlik I."/>
        </authorList>
    </citation>
    <scope>NUCLEOTIDE SEQUENCE [LARGE SCALE GENOMIC DNA]</scope>
    <source>
        <strain evidence="1 2">161_Gplus</strain>
    </source>
</reference>
<reference evidence="2" key="1">
    <citation type="submission" date="2023-06" db="EMBL/GenBank/DDBJ databases">
        <title>Identification and characterization of horizontal gene transfer across gut microbiota members of farm animals based on homology search.</title>
        <authorList>
            <person name="Zeman M."/>
            <person name="Kubasova T."/>
            <person name="Jahodarova E."/>
            <person name="Nykrynova M."/>
            <person name="Rychlik I."/>
        </authorList>
    </citation>
    <scope>NUCLEOTIDE SEQUENCE [LARGE SCALE GENOMIC DNA]</scope>
    <source>
        <strain evidence="2">161_Gplus</strain>
    </source>
</reference>
<accession>A0ABT7UXQ8</accession>
<keyword evidence="2" id="KW-1185">Reference proteome</keyword>
<comment type="caution">
    <text evidence="1">The sequence shown here is derived from an EMBL/GenBank/DDBJ whole genome shotgun (WGS) entry which is preliminary data.</text>
</comment>
<dbReference type="Proteomes" id="UP001529343">
    <property type="component" value="Unassembled WGS sequence"/>
</dbReference>
<proteinExistence type="predicted"/>
<dbReference type="RefSeq" id="WP_289586099.1">
    <property type="nucleotide sequence ID" value="NZ_JAUDDW010000014.1"/>
</dbReference>
<protein>
    <submittedName>
        <fullName evidence="1">Uncharacterized protein</fullName>
    </submittedName>
</protein>
<evidence type="ECO:0000313" key="1">
    <source>
        <dbReference type="EMBL" id="MDM8266488.1"/>
    </source>
</evidence>
<name>A0ABT7UXQ8_9LACO</name>
<sequence length="114" mass="12826">MTGIADVVITQEDVDKFFDEIHIDALTESIKASVNEQDIAAMNECEYCSLGKDSKSLISNSKYEYGGVSGEPDLGIEAWINNDRLVIETDTDYQVKKIKFCPMCGKRLKEEQHD</sequence>